<dbReference type="GO" id="GO:0003677">
    <property type="term" value="F:DNA binding"/>
    <property type="evidence" value="ECO:0007669"/>
    <property type="project" value="UniProtKB-KW"/>
</dbReference>
<evidence type="ECO:0000256" key="10">
    <source>
        <dbReference type="SAM" id="MobiDB-lite"/>
    </source>
</evidence>
<keyword evidence="3" id="KW-0067">ATP-binding</keyword>
<dbReference type="GO" id="GO:0000724">
    <property type="term" value="P:double-strand break repair via homologous recombination"/>
    <property type="evidence" value="ECO:0007669"/>
    <property type="project" value="TreeGrafter"/>
</dbReference>
<comment type="caution">
    <text evidence="11">The sequence shown here is derived from an EMBL/GenBank/DDBJ whole genome shotgun (WGS) entry which is preliminary data.</text>
</comment>
<keyword evidence="2" id="KW-0547">Nucleotide-binding</keyword>
<protein>
    <recommendedName>
        <fullName evidence="8">DNA 3'-5' helicase</fullName>
        <ecNumber evidence="8">5.6.2.4</ecNumber>
    </recommendedName>
    <alternativeName>
        <fullName evidence="9">DNA 3'-5' helicase BLM</fullName>
    </alternativeName>
</protein>
<evidence type="ECO:0000256" key="7">
    <source>
        <dbReference type="ARBA" id="ARBA00034617"/>
    </source>
</evidence>
<dbReference type="InterPro" id="IPR001650">
    <property type="entry name" value="Helicase_C-like"/>
</dbReference>
<evidence type="ECO:0000256" key="1">
    <source>
        <dbReference type="ARBA" id="ARBA00005446"/>
    </source>
</evidence>
<dbReference type="SUPFAM" id="SSF52540">
    <property type="entry name" value="P-loop containing nucleoside triphosphate hydrolases"/>
    <property type="match status" value="1"/>
</dbReference>
<keyword evidence="6" id="KW-0539">Nucleus</keyword>
<dbReference type="AlphaFoldDB" id="A0A7D9KXU9"/>
<dbReference type="Gene3D" id="3.40.50.300">
    <property type="entry name" value="P-loop containing nucleotide triphosphate hydrolases"/>
    <property type="match status" value="2"/>
</dbReference>
<dbReference type="Pfam" id="PF00270">
    <property type="entry name" value="DEAD"/>
    <property type="match status" value="1"/>
</dbReference>
<dbReference type="GO" id="GO:0005524">
    <property type="term" value="F:ATP binding"/>
    <property type="evidence" value="ECO:0007669"/>
    <property type="project" value="UniProtKB-KW"/>
</dbReference>
<dbReference type="GO" id="GO:0009378">
    <property type="term" value="F:four-way junction helicase activity"/>
    <property type="evidence" value="ECO:0007669"/>
    <property type="project" value="TreeGrafter"/>
</dbReference>
<gene>
    <name evidence="11" type="ORF">PACLA_8A002595</name>
</gene>
<dbReference type="PROSITE" id="PS51192">
    <property type="entry name" value="HELICASE_ATP_BIND_1"/>
    <property type="match status" value="1"/>
</dbReference>
<comment type="similarity">
    <text evidence="1">Belongs to the helicase family. RecQ subfamily.</text>
</comment>
<dbReference type="GO" id="GO:0005634">
    <property type="term" value="C:nucleus"/>
    <property type="evidence" value="ECO:0007669"/>
    <property type="project" value="TreeGrafter"/>
</dbReference>
<dbReference type="PANTHER" id="PTHR13710:SF153">
    <property type="entry name" value="RECQ-LIKE DNA HELICASE BLM"/>
    <property type="match status" value="1"/>
</dbReference>
<feature type="compositionally biased region" description="Basic and acidic residues" evidence="10">
    <location>
        <begin position="575"/>
        <end position="588"/>
    </location>
</feature>
<dbReference type="Pfam" id="PF00271">
    <property type="entry name" value="Helicase_C"/>
    <property type="match status" value="1"/>
</dbReference>
<dbReference type="SMART" id="SM00490">
    <property type="entry name" value="HELICc"/>
    <property type="match status" value="1"/>
</dbReference>
<sequence>MAEETIDCAISYALDVLGLKFELKDYQRQCLSSLLNCGLRDIFCTQPTGSGKSLIYQLFPFALDFCQARKIERDPKGIKTNNIVLIVSPLISLMKDQIAKLEHFGITAINLAEAKDALTKQQLLNGEFTYIFGSPEAFLSTESRQMLKSKMYKDNVVGVFIDESHCVAKWGINTKSSYAFRECYGKLSEMRSLLSPVPFVALTATASKQVEGVITKSLSMINYEYIGRCPDRNNIRYAVMKVKCKNVKENFKWLINELKEHGQKSTKYIVFCRNHKTVNKCYSTLLNALKEKAHINTEDGKRNFQTRLIAMFHSNTDQQVKDFVMKSFSCNDGIVRVIFATIAFGMGVDCKGLTTVIHYGPSNDIDDYFQESGRAGRGITNVCHALLLLYPGCLSSKLISLEMKQYCKNQTVCRRSLLLRNYGGTVDNHQISRMDCCDICGNEICHDKDESPANLEKSKAEIYFENIGIDSKNAITATKLSVESEDLVRQEITIMKDDFLAKNLDATDEDISFGFPKKVIEDVILNFASITSIDAVWEYTSVFDWNICQSIYEKVQELRNLIEYCAIETVHPSKFDADQSDTENHECLSNDGNNDSSSASDDSDLDVDNIDYSIPSDSESDSE</sequence>
<dbReference type="GO" id="GO:0043138">
    <property type="term" value="F:3'-5' DNA helicase activity"/>
    <property type="evidence" value="ECO:0007669"/>
    <property type="project" value="UniProtKB-EC"/>
</dbReference>
<comment type="catalytic activity">
    <reaction evidence="7">
        <text>Couples ATP hydrolysis with the unwinding of duplex DNA by translocating in the 3'-5' direction.</text>
        <dbReference type="EC" id="5.6.2.4"/>
    </reaction>
</comment>
<dbReference type="SMART" id="SM00487">
    <property type="entry name" value="DEXDc"/>
    <property type="match status" value="1"/>
</dbReference>
<dbReference type="EC" id="5.6.2.4" evidence="8"/>
<dbReference type="PANTHER" id="PTHR13710">
    <property type="entry name" value="DNA HELICASE RECQ FAMILY MEMBER"/>
    <property type="match status" value="1"/>
</dbReference>
<dbReference type="GO" id="GO:0005694">
    <property type="term" value="C:chromosome"/>
    <property type="evidence" value="ECO:0007669"/>
    <property type="project" value="TreeGrafter"/>
</dbReference>
<dbReference type="OrthoDB" id="6086888at2759"/>
<reference evidence="11" key="1">
    <citation type="submission" date="2020-04" db="EMBL/GenBank/DDBJ databases">
        <authorList>
            <person name="Alioto T."/>
            <person name="Alioto T."/>
            <person name="Gomez Garrido J."/>
        </authorList>
    </citation>
    <scope>NUCLEOTIDE SEQUENCE</scope>
    <source>
        <strain evidence="11">A484AB</strain>
    </source>
</reference>
<organism evidence="11 12">
    <name type="scientific">Paramuricea clavata</name>
    <name type="common">Red gorgonian</name>
    <name type="synonym">Violescent sea-whip</name>
    <dbReference type="NCBI Taxonomy" id="317549"/>
    <lineage>
        <taxon>Eukaryota</taxon>
        <taxon>Metazoa</taxon>
        <taxon>Cnidaria</taxon>
        <taxon>Anthozoa</taxon>
        <taxon>Octocorallia</taxon>
        <taxon>Malacalcyonacea</taxon>
        <taxon>Plexauridae</taxon>
        <taxon>Paramuricea</taxon>
    </lineage>
</organism>
<evidence type="ECO:0000256" key="2">
    <source>
        <dbReference type="ARBA" id="ARBA00022741"/>
    </source>
</evidence>
<evidence type="ECO:0000313" key="12">
    <source>
        <dbReference type="Proteomes" id="UP001152795"/>
    </source>
</evidence>
<evidence type="ECO:0000256" key="9">
    <source>
        <dbReference type="ARBA" id="ARBA00044542"/>
    </source>
</evidence>
<dbReference type="InterPro" id="IPR014001">
    <property type="entry name" value="Helicase_ATP-bd"/>
</dbReference>
<dbReference type="InterPro" id="IPR011545">
    <property type="entry name" value="DEAD/DEAH_box_helicase_dom"/>
</dbReference>
<keyword evidence="4" id="KW-0238">DNA-binding</keyword>
<accession>A0A7D9KXU9</accession>
<evidence type="ECO:0000256" key="3">
    <source>
        <dbReference type="ARBA" id="ARBA00022840"/>
    </source>
</evidence>
<dbReference type="Proteomes" id="UP001152795">
    <property type="component" value="Unassembled WGS sequence"/>
</dbReference>
<evidence type="ECO:0000256" key="4">
    <source>
        <dbReference type="ARBA" id="ARBA00023125"/>
    </source>
</evidence>
<evidence type="ECO:0000256" key="6">
    <source>
        <dbReference type="ARBA" id="ARBA00023242"/>
    </source>
</evidence>
<dbReference type="EMBL" id="CACRXK020011638">
    <property type="protein sequence ID" value="CAB4021813.1"/>
    <property type="molecule type" value="Genomic_DNA"/>
</dbReference>
<feature type="region of interest" description="Disordered" evidence="10">
    <location>
        <begin position="575"/>
        <end position="623"/>
    </location>
</feature>
<keyword evidence="12" id="KW-1185">Reference proteome</keyword>
<dbReference type="InterPro" id="IPR027417">
    <property type="entry name" value="P-loop_NTPase"/>
</dbReference>
<dbReference type="PROSITE" id="PS51194">
    <property type="entry name" value="HELICASE_CTER"/>
    <property type="match status" value="1"/>
</dbReference>
<name>A0A7D9KXU9_PARCT</name>
<keyword evidence="5" id="KW-0413">Isomerase</keyword>
<feature type="compositionally biased region" description="Low complexity" evidence="10">
    <location>
        <begin position="589"/>
        <end position="600"/>
    </location>
</feature>
<proteinExistence type="inferred from homology"/>
<evidence type="ECO:0000313" key="11">
    <source>
        <dbReference type="EMBL" id="CAB4021813.1"/>
    </source>
</evidence>
<evidence type="ECO:0000256" key="8">
    <source>
        <dbReference type="ARBA" id="ARBA00034808"/>
    </source>
</evidence>
<evidence type="ECO:0000256" key="5">
    <source>
        <dbReference type="ARBA" id="ARBA00023235"/>
    </source>
</evidence>
<dbReference type="GO" id="GO:0005737">
    <property type="term" value="C:cytoplasm"/>
    <property type="evidence" value="ECO:0007669"/>
    <property type="project" value="TreeGrafter"/>
</dbReference>